<evidence type="ECO:0000256" key="3">
    <source>
        <dbReference type="ARBA" id="ARBA00008562"/>
    </source>
</evidence>
<comment type="similarity">
    <text evidence="3">Belongs to the FAD-dependent oxidoreductase 2 family. NadB subfamily.</text>
</comment>
<dbReference type="InterPro" id="IPR027477">
    <property type="entry name" value="Succ_DH/fumarate_Rdtase_cat_sf"/>
</dbReference>
<evidence type="ECO:0000256" key="9">
    <source>
        <dbReference type="ARBA" id="ARBA00030386"/>
    </source>
</evidence>
<dbReference type="EMBL" id="AOIA01000167">
    <property type="protein sequence ID" value="ELY50540.1"/>
    <property type="molecule type" value="Genomic_DNA"/>
</dbReference>
<dbReference type="PRINTS" id="PR00411">
    <property type="entry name" value="PNDRDTASEI"/>
</dbReference>
<feature type="domain" description="FAD-dependent oxidoreductase 2 FAD-binding" evidence="11">
    <location>
        <begin position="11"/>
        <end position="374"/>
    </location>
</feature>
<dbReference type="GO" id="GO:0008734">
    <property type="term" value="F:L-aspartate oxidase activity"/>
    <property type="evidence" value="ECO:0007669"/>
    <property type="project" value="UniProtKB-EC"/>
</dbReference>
<sequence length="508" mass="54335">MPETPPRDTADVLVVGSGIAGCAAALQAAREDADVRLITKAERPADASTDRAQGGISTARGDPEALKRDVLAASDGTADPDAVDVLVREADAAVEDVLLEALGIGFDEREDGAFDYAREAAHSERRILHVDAATGRHVLRPFLNHVDDHERIEVRQDTAALELITHEGRVHGVLTDEDPTGRPVYAGATVLATGGIGALYPRSTNPDGATGDGIAMAALAGADVADLEYVQFHPTAYAGEEPFLLSEALRGEGAVLRNADGDRFMDDYHPDAELAPRDVVARAVETEREETGEVVLDVRTLEGGFEEEFPGIAENCRDRGIDGDEIPVAPCEHFLCGGIDVDHYGRTSLEGLYAVGECARTGVHGANRLASTSLLEGLVWGLRAGEDAAENGAEPEALEAPTLRDGDPALPEQFAAEKFARLRRTMAERLGLERDPDGIARASAVLRRLKGEVDAYTRTRTSRELYELRNACVTALLIARAAGENPESRGCHHLVREDSPTADPEVIR</sequence>
<feature type="domain" description="Fumarate reductase/succinate dehydrogenase flavoprotein-like C-terminal" evidence="12">
    <location>
        <begin position="421"/>
        <end position="503"/>
    </location>
</feature>
<dbReference type="Pfam" id="PF02910">
    <property type="entry name" value="Succ_DH_flav_C"/>
    <property type="match status" value="1"/>
</dbReference>
<evidence type="ECO:0000256" key="1">
    <source>
        <dbReference type="ARBA" id="ARBA00001974"/>
    </source>
</evidence>
<dbReference type="SUPFAM" id="SSF51905">
    <property type="entry name" value="FAD/NAD(P)-binding domain"/>
    <property type="match status" value="1"/>
</dbReference>
<dbReference type="Proteomes" id="UP000011531">
    <property type="component" value="Unassembled WGS sequence"/>
</dbReference>
<dbReference type="OrthoDB" id="305271at2157"/>
<dbReference type="SUPFAM" id="SSF56425">
    <property type="entry name" value="Succinate dehydrogenase/fumarate reductase flavoprotein, catalytic domain"/>
    <property type="match status" value="1"/>
</dbReference>
<dbReference type="PROSITE" id="PS51257">
    <property type="entry name" value="PROKAR_LIPOPROTEIN"/>
    <property type="match status" value="1"/>
</dbReference>
<proteinExistence type="inferred from homology"/>
<accession>L9WM45</accession>
<dbReference type="InterPro" id="IPR036188">
    <property type="entry name" value="FAD/NAD-bd_sf"/>
</dbReference>
<comment type="cofactor">
    <cofactor evidence="1">
        <name>FAD</name>
        <dbReference type="ChEBI" id="CHEBI:57692"/>
    </cofactor>
</comment>
<dbReference type="AlphaFoldDB" id="L9WM45"/>
<evidence type="ECO:0000259" key="12">
    <source>
        <dbReference type="Pfam" id="PF02910"/>
    </source>
</evidence>
<dbReference type="RefSeq" id="WP_008427542.1">
    <property type="nucleotide sequence ID" value="NZ_AOIA01000167.1"/>
</dbReference>
<keyword evidence="8" id="KW-0560">Oxidoreductase</keyword>
<dbReference type="UniPathway" id="UPA00253">
    <property type="reaction ID" value="UER00326"/>
</dbReference>
<evidence type="ECO:0000256" key="10">
    <source>
        <dbReference type="SAM" id="MobiDB-lite"/>
    </source>
</evidence>
<gene>
    <name evidence="13" type="ORF">C492_22232</name>
</gene>
<evidence type="ECO:0000256" key="2">
    <source>
        <dbReference type="ARBA" id="ARBA00004950"/>
    </source>
</evidence>
<dbReference type="InterPro" id="IPR005288">
    <property type="entry name" value="NadB"/>
</dbReference>
<dbReference type="InterPro" id="IPR015939">
    <property type="entry name" value="Fum_Rdtase/Succ_DH_flav-like_C"/>
</dbReference>
<dbReference type="FunFam" id="3.90.700.10:FF:000002">
    <property type="entry name" value="L-aspartate oxidase"/>
    <property type="match status" value="1"/>
</dbReference>
<comment type="caution">
    <text evidence="13">The sequence shown here is derived from an EMBL/GenBank/DDBJ whole genome shotgun (WGS) entry which is preliminary data.</text>
</comment>
<dbReference type="STRING" id="1227498.C492_22232"/>
<evidence type="ECO:0000313" key="14">
    <source>
        <dbReference type="Proteomes" id="UP000011531"/>
    </source>
</evidence>
<evidence type="ECO:0000256" key="5">
    <source>
        <dbReference type="ARBA" id="ARBA00022630"/>
    </source>
</evidence>
<evidence type="ECO:0000256" key="6">
    <source>
        <dbReference type="ARBA" id="ARBA00022642"/>
    </source>
</evidence>
<name>L9WM45_9EURY</name>
<dbReference type="SUPFAM" id="SSF46977">
    <property type="entry name" value="Succinate dehydrogenase/fumarate reductase flavoprotein C-terminal domain"/>
    <property type="match status" value="1"/>
</dbReference>
<dbReference type="Gene3D" id="3.90.700.10">
    <property type="entry name" value="Succinate dehydrogenase/fumarate reductase flavoprotein, catalytic domain"/>
    <property type="match status" value="1"/>
</dbReference>
<dbReference type="Pfam" id="PF00890">
    <property type="entry name" value="FAD_binding_2"/>
    <property type="match status" value="1"/>
</dbReference>
<evidence type="ECO:0000256" key="8">
    <source>
        <dbReference type="ARBA" id="ARBA00023002"/>
    </source>
</evidence>
<dbReference type="InterPro" id="IPR037099">
    <property type="entry name" value="Fum_R/Succ_DH_flav-like_C_sf"/>
</dbReference>
<evidence type="ECO:0000313" key="13">
    <source>
        <dbReference type="EMBL" id="ELY50540.1"/>
    </source>
</evidence>
<dbReference type="Gene3D" id="1.20.58.100">
    <property type="entry name" value="Fumarate reductase/succinate dehydrogenase flavoprotein-like, C-terminal domain"/>
    <property type="match status" value="1"/>
</dbReference>
<keyword evidence="14" id="KW-1185">Reference proteome</keyword>
<comment type="pathway">
    <text evidence="2">Cofactor biosynthesis; NAD(+) biosynthesis; iminoaspartate from L-aspartate (oxidase route): step 1/1.</text>
</comment>
<dbReference type="EC" id="1.4.3.16" evidence="4"/>
<dbReference type="PANTHER" id="PTHR42716">
    <property type="entry name" value="L-ASPARTATE OXIDASE"/>
    <property type="match status" value="1"/>
</dbReference>
<dbReference type="PANTHER" id="PTHR42716:SF2">
    <property type="entry name" value="L-ASPARTATE OXIDASE, CHLOROPLASTIC"/>
    <property type="match status" value="1"/>
</dbReference>
<organism evidence="13 14">
    <name type="scientific">Natronococcus jeotgali DSM 18795</name>
    <dbReference type="NCBI Taxonomy" id="1227498"/>
    <lineage>
        <taxon>Archaea</taxon>
        <taxon>Methanobacteriati</taxon>
        <taxon>Methanobacteriota</taxon>
        <taxon>Stenosarchaea group</taxon>
        <taxon>Halobacteria</taxon>
        <taxon>Halobacteriales</taxon>
        <taxon>Natrialbaceae</taxon>
        <taxon>Natronococcus</taxon>
    </lineage>
</organism>
<protein>
    <recommendedName>
        <fullName evidence="4">L-aspartate oxidase</fullName>
        <ecNumber evidence="4">1.4.3.16</ecNumber>
    </recommendedName>
    <alternativeName>
        <fullName evidence="9">Quinolinate synthase B</fullName>
    </alternativeName>
</protein>
<feature type="region of interest" description="Disordered" evidence="10">
    <location>
        <begin position="41"/>
        <end position="63"/>
    </location>
</feature>
<dbReference type="PATRIC" id="fig|1227498.3.peg.4419"/>
<dbReference type="InterPro" id="IPR003953">
    <property type="entry name" value="FAD-dep_OxRdtase_2_FAD-bd"/>
</dbReference>
<dbReference type="PRINTS" id="PR00368">
    <property type="entry name" value="FADPNR"/>
</dbReference>
<evidence type="ECO:0000259" key="11">
    <source>
        <dbReference type="Pfam" id="PF00890"/>
    </source>
</evidence>
<keyword evidence="5" id="KW-0285">Flavoprotein</keyword>
<evidence type="ECO:0000256" key="7">
    <source>
        <dbReference type="ARBA" id="ARBA00022827"/>
    </source>
</evidence>
<keyword evidence="6" id="KW-0662">Pyridine nucleotide biosynthesis</keyword>
<dbReference type="GO" id="GO:0009435">
    <property type="term" value="P:NAD+ biosynthetic process"/>
    <property type="evidence" value="ECO:0007669"/>
    <property type="project" value="UniProtKB-UniPathway"/>
</dbReference>
<keyword evidence="7" id="KW-0274">FAD</keyword>
<feature type="region of interest" description="Disordered" evidence="10">
    <location>
        <begin position="488"/>
        <end position="508"/>
    </location>
</feature>
<evidence type="ECO:0000256" key="4">
    <source>
        <dbReference type="ARBA" id="ARBA00012173"/>
    </source>
</evidence>
<reference evidence="13 14" key="1">
    <citation type="journal article" date="2014" name="PLoS Genet.">
        <title>Phylogenetically driven sequencing of extremely halophilic archaea reveals strategies for static and dynamic osmo-response.</title>
        <authorList>
            <person name="Becker E.A."/>
            <person name="Seitzer P.M."/>
            <person name="Tritt A."/>
            <person name="Larsen D."/>
            <person name="Krusor M."/>
            <person name="Yao A.I."/>
            <person name="Wu D."/>
            <person name="Madern D."/>
            <person name="Eisen J.A."/>
            <person name="Darling A.E."/>
            <person name="Facciotti M.T."/>
        </authorList>
    </citation>
    <scope>NUCLEOTIDE SEQUENCE [LARGE SCALE GENOMIC DNA]</scope>
    <source>
        <strain evidence="13 14">DSM 18795</strain>
    </source>
</reference>
<dbReference type="Gene3D" id="3.50.50.60">
    <property type="entry name" value="FAD/NAD(P)-binding domain"/>
    <property type="match status" value="2"/>
</dbReference>